<organism evidence="1 3">
    <name type="scientific">Liberibacter solanacearum (strain CLso-ZC1)</name>
    <dbReference type="NCBI Taxonomy" id="658172"/>
    <lineage>
        <taxon>Bacteria</taxon>
        <taxon>Pseudomonadati</taxon>
        <taxon>Pseudomonadota</taxon>
        <taxon>Alphaproteobacteria</taxon>
        <taxon>Hyphomicrobiales</taxon>
        <taxon>Rhizobiaceae</taxon>
        <taxon>Liberibacter</taxon>
    </lineage>
</organism>
<dbReference type="EMBL" id="CP002371">
    <property type="protein sequence ID" value="ADR52926.1"/>
    <property type="molecule type" value="Genomic_DNA"/>
</dbReference>
<reference evidence="1 3" key="3">
    <citation type="journal article" date="2011" name="PLoS ONE">
        <title>The Complete Genome Sequence of 'Candidatus Liberibacter solanacearum', the Bacterium Associated with Potato Zebra Chip Disease.</title>
        <authorList>
            <person name="Lin H."/>
            <person name="Lou B."/>
            <person name="Glynn J.M."/>
            <person name="Doddapaneni H."/>
            <person name="Civerolo E.L."/>
            <person name="Chen C."/>
            <person name="Duan Y."/>
            <person name="Zhou L."/>
            <person name="Vahling C.M."/>
        </authorList>
    </citation>
    <scope>NUCLEOTIDE SEQUENCE [LARGE SCALE GENOMIC DNA]</scope>
    <source>
        <strain evidence="1 3">CLso-ZC1</strain>
    </source>
</reference>
<proteinExistence type="predicted"/>
<reference key="2">
    <citation type="submission" date="2010-11" db="EMBL/GenBank/DDBJ databases">
        <authorList>
            <person name="Lin H."/>
            <person name="Doddapaneni H.V."/>
            <person name="Lou B."/>
            <person name="Civerolo E.L."/>
            <person name="Chen C."/>
            <person name="Duan Y."/>
            <person name="Zhou L."/>
            <person name="Glynn J."/>
        </authorList>
    </citation>
    <scope>NUCLEOTIDE SEQUENCE</scope>
    <source>
        <strain>CLso-ZC1</strain>
    </source>
</reference>
<evidence type="ECO:0000313" key="1">
    <source>
        <dbReference type="EMBL" id="ADR51958.1"/>
    </source>
</evidence>
<dbReference type="AlphaFoldDB" id="E4UC68"/>
<evidence type="ECO:0000313" key="3">
    <source>
        <dbReference type="Proteomes" id="UP000007038"/>
    </source>
</evidence>
<reference evidence="3" key="1">
    <citation type="submission" date="2010-11" db="EMBL/GenBank/DDBJ databases">
        <title>Complete genome sequence of Candidatus Liberibacter solanacearum CLso-ZC1.</title>
        <authorList>
            <person name="Lin H."/>
            <person name="Doddapaneni H.V."/>
            <person name="Lou B."/>
            <person name="Civerolo E.L."/>
            <person name="Chen C."/>
            <person name="Duan Y."/>
            <person name="Zhou L."/>
            <person name="Glynn J."/>
        </authorList>
    </citation>
    <scope>NUCLEOTIDE SEQUENCE [LARGE SCALE GENOMIC DNA]</scope>
    <source>
        <strain evidence="3">CLso-ZC1</strain>
    </source>
</reference>
<dbReference type="KEGG" id="lso:CKC_01035"/>
<dbReference type="EMBL" id="CP002371">
    <property type="protein sequence ID" value="ADR51958.1"/>
    <property type="molecule type" value="Genomic_DNA"/>
</dbReference>
<dbReference type="Proteomes" id="UP000007038">
    <property type="component" value="Chromosome"/>
</dbReference>
<protein>
    <submittedName>
        <fullName evidence="1">Uncharacterized protein</fullName>
    </submittedName>
</protein>
<dbReference type="HOGENOM" id="CLU_3397223_0_0_5"/>
<accession>E4UC68</accession>
<dbReference type="KEGG" id="lso:CKC_05905"/>
<gene>
    <name evidence="1" type="ordered locus">CKC_01035</name>
    <name evidence="2" type="ordered locus">CKC_05905</name>
</gene>
<sequence>MEMTKGEIEALEAKIARLKAKPLEELIYKRA</sequence>
<name>E4UC68_LIBSC</name>
<evidence type="ECO:0000313" key="2">
    <source>
        <dbReference type="EMBL" id="ADR52926.1"/>
    </source>
</evidence>